<accession>A0A4R6BIF2</accession>
<feature type="transmembrane region" description="Helical" evidence="7">
    <location>
        <begin position="97"/>
        <end position="114"/>
    </location>
</feature>
<evidence type="ECO:0000313" key="10">
    <source>
        <dbReference type="Proteomes" id="UP000295328"/>
    </source>
</evidence>
<gene>
    <name evidence="9" type="ORF">ERX37_09515</name>
</gene>
<evidence type="ECO:0000256" key="7">
    <source>
        <dbReference type="SAM" id="Phobius"/>
    </source>
</evidence>
<feature type="transmembrane region" description="Helical" evidence="7">
    <location>
        <begin position="164"/>
        <end position="184"/>
    </location>
</feature>
<dbReference type="InterPro" id="IPR050171">
    <property type="entry name" value="MFS_Transporters"/>
</dbReference>
<dbReference type="EMBL" id="SCWE01000004">
    <property type="protein sequence ID" value="TDM01340.1"/>
    <property type="molecule type" value="Genomic_DNA"/>
</dbReference>
<feature type="transmembrane region" description="Helical" evidence="7">
    <location>
        <begin position="351"/>
        <end position="371"/>
    </location>
</feature>
<dbReference type="SUPFAM" id="SSF103473">
    <property type="entry name" value="MFS general substrate transporter"/>
    <property type="match status" value="1"/>
</dbReference>
<keyword evidence="5 7" id="KW-1133">Transmembrane helix</keyword>
<comment type="caution">
    <text evidence="9">The sequence shown here is derived from an EMBL/GenBank/DDBJ whole genome shotgun (WGS) entry which is preliminary data.</text>
</comment>
<dbReference type="OrthoDB" id="9793283at2"/>
<evidence type="ECO:0000256" key="4">
    <source>
        <dbReference type="ARBA" id="ARBA00022692"/>
    </source>
</evidence>
<evidence type="ECO:0000259" key="8">
    <source>
        <dbReference type="PROSITE" id="PS50850"/>
    </source>
</evidence>
<feature type="transmembrane region" description="Helical" evidence="7">
    <location>
        <begin position="41"/>
        <end position="62"/>
    </location>
</feature>
<dbReference type="RefSeq" id="WP_133430443.1">
    <property type="nucleotide sequence ID" value="NZ_BMCC01000004.1"/>
</dbReference>
<feature type="transmembrane region" description="Helical" evidence="7">
    <location>
        <begin position="312"/>
        <end position="330"/>
    </location>
</feature>
<feature type="transmembrane region" description="Helical" evidence="7">
    <location>
        <begin position="258"/>
        <end position="279"/>
    </location>
</feature>
<keyword evidence="2" id="KW-0813">Transport</keyword>
<dbReference type="InterPro" id="IPR036259">
    <property type="entry name" value="MFS_trans_sf"/>
</dbReference>
<dbReference type="Proteomes" id="UP000295328">
    <property type="component" value="Unassembled WGS sequence"/>
</dbReference>
<proteinExistence type="predicted"/>
<evidence type="ECO:0000256" key="5">
    <source>
        <dbReference type="ARBA" id="ARBA00022989"/>
    </source>
</evidence>
<evidence type="ECO:0000256" key="3">
    <source>
        <dbReference type="ARBA" id="ARBA00022475"/>
    </source>
</evidence>
<dbReference type="GO" id="GO:0005886">
    <property type="term" value="C:plasma membrane"/>
    <property type="evidence" value="ECO:0007669"/>
    <property type="project" value="UniProtKB-SubCell"/>
</dbReference>
<dbReference type="CDD" id="cd17329">
    <property type="entry name" value="MFS_MdtH_MDR_like"/>
    <property type="match status" value="1"/>
</dbReference>
<dbReference type="InterPro" id="IPR011701">
    <property type="entry name" value="MFS"/>
</dbReference>
<dbReference type="Gene3D" id="1.20.1250.20">
    <property type="entry name" value="MFS general substrate transporter like domains"/>
    <property type="match status" value="1"/>
</dbReference>
<dbReference type="PANTHER" id="PTHR23517:SF3">
    <property type="entry name" value="INTEGRAL MEMBRANE TRANSPORT PROTEIN"/>
    <property type="match status" value="1"/>
</dbReference>
<comment type="subcellular location">
    <subcellularLocation>
        <location evidence="1">Cell membrane</location>
        <topology evidence="1">Multi-pass membrane protein</topology>
    </subcellularLocation>
</comment>
<name>A0A4R6BIF2_9STAP</name>
<keyword evidence="6 7" id="KW-0472">Membrane</keyword>
<keyword evidence="3" id="KW-1003">Cell membrane</keyword>
<dbReference type="PROSITE" id="PS50850">
    <property type="entry name" value="MFS"/>
    <property type="match status" value="1"/>
</dbReference>
<feature type="transmembrane region" description="Helical" evidence="7">
    <location>
        <begin position="216"/>
        <end position="238"/>
    </location>
</feature>
<dbReference type="InterPro" id="IPR020846">
    <property type="entry name" value="MFS_dom"/>
</dbReference>
<organism evidence="9 10">
    <name type="scientific">Macrococcus hajekii</name>
    <dbReference type="NCBI Taxonomy" id="198482"/>
    <lineage>
        <taxon>Bacteria</taxon>
        <taxon>Bacillati</taxon>
        <taxon>Bacillota</taxon>
        <taxon>Bacilli</taxon>
        <taxon>Bacillales</taxon>
        <taxon>Staphylococcaceae</taxon>
        <taxon>Macrococcus</taxon>
    </lineage>
</organism>
<evidence type="ECO:0000256" key="6">
    <source>
        <dbReference type="ARBA" id="ARBA00023136"/>
    </source>
</evidence>
<dbReference type="PANTHER" id="PTHR23517">
    <property type="entry name" value="RESISTANCE PROTEIN MDTM, PUTATIVE-RELATED-RELATED"/>
    <property type="match status" value="1"/>
</dbReference>
<keyword evidence="4 7" id="KW-0812">Transmembrane</keyword>
<keyword evidence="10" id="KW-1185">Reference proteome</keyword>
<evidence type="ECO:0000313" key="9">
    <source>
        <dbReference type="EMBL" id="TDM01340.1"/>
    </source>
</evidence>
<dbReference type="GO" id="GO:0022857">
    <property type="term" value="F:transmembrane transporter activity"/>
    <property type="evidence" value="ECO:0007669"/>
    <property type="project" value="InterPro"/>
</dbReference>
<dbReference type="AlphaFoldDB" id="A0A4R6BIF2"/>
<evidence type="ECO:0000256" key="2">
    <source>
        <dbReference type="ARBA" id="ARBA00022448"/>
    </source>
</evidence>
<feature type="domain" description="Major facilitator superfamily (MFS) profile" evidence="8">
    <location>
        <begin position="1"/>
        <end position="399"/>
    </location>
</feature>
<reference evidence="9 10" key="1">
    <citation type="submission" date="2019-01" db="EMBL/GenBank/DDBJ databases">
        <title>Draft genome sequences of the type strains of six Macrococcus species.</title>
        <authorList>
            <person name="Mazhar S."/>
            <person name="Altermann E."/>
            <person name="Hill C."/>
            <person name="Mcauliffe O."/>
        </authorList>
    </citation>
    <scope>NUCLEOTIDE SEQUENCE [LARGE SCALE GENOMIC DNA]</scope>
    <source>
        <strain evidence="9 10">CCM4809</strain>
    </source>
</reference>
<dbReference type="Pfam" id="PF07690">
    <property type="entry name" value="MFS_1"/>
    <property type="match status" value="1"/>
</dbReference>
<sequence length="409" mass="45874">MRVRDLPLNIHLRLWGSFVNRCTYSATLPFLALYLTDQVHASFAGLFLAIGVFVQFISNIWGGYFVDLMPRKKMLIFGSSLEAVALILMWVTVVHSWLILFLLSYVLFTVFSAFRRPSMSAIVQDSATPENKKLLYRMDYWLVNLSLAVGALLGGLLYTHHKEWLFFLTALVSSILALLYAKYIEETHSFIRQKKHDNVFRDLFSAYSTVSRDKRFVMVVIGGMLLATVELMTSTYVAVRLNKTFEIVHLLGFSINGVRMFTLINLTNTLTVVSCSLLVGKFAERFRVHRILGAGLLAYGIGYAVLTSANTWWLIIIAVLIATFGEMIYAPTKNAEALSLIPQDKRGSYNTFSSFTFSGAQLLSNGSLVVGAYLNPYAMSVVVFVIVMVGSIFMMNNLFGGQHKVTDAK</sequence>
<protein>
    <submittedName>
        <fullName evidence="9">MFS transporter</fullName>
    </submittedName>
</protein>
<evidence type="ECO:0000256" key="1">
    <source>
        <dbReference type="ARBA" id="ARBA00004651"/>
    </source>
</evidence>
<feature type="transmembrane region" description="Helical" evidence="7">
    <location>
        <begin position="140"/>
        <end position="158"/>
    </location>
</feature>
<feature type="transmembrane region" description="Helical" evidence="7">
    <location>
        <begin position="291"/>
        <end position="306"/>
    </location>
</feature>
<feature type="transmembrane region" description="Helical" evidence="7">
    <location>
        <begin position="377"/>
        <end position="399"/>
    </location>
</feature>